<dbReference type="EMBL" id="JAJVDC020000137">
    <property type="protein sequence ID" value="KAL1622278.1"/>
    <property type="molecule type" value="Genomic_DNA"/>
</dbReference>
<evidence type="ECO:0000256" key="9">
    <source>
        <dbReference type="SAM" id="MobiDB-lite"/>
    </source>
</evidence>
<evidence type="ECO:0000256" key="2">
    <source>
        <dbReference type="ARBA" id="ARBA00022679"/>
    </source>
</evidence>
<evidence type="ECO:0000256" key="7">
    <source>
        <dbReference type="ARBA" id="ARBA00048130"/>
    </source>
</evidence>
<dbReference type="PROSITE" id="PS50011">
    <property type="entry name" value="PROTEIN_KINASE_DOM"/>
    <property type="match status" value="1"/>
</dbReference>
<protein>
    <recommendedName>
        <fullName evidence="1">mitogen-activated protein kinase</fullName>
        <ecNumber evidence="1">2.7.11.24</ecNumber>
    </recommendedName>
</protein>
<feature type="domain" description="Protein kinase" evidence="10">
    <location>
        <begin position="199"/>
        <end position="449"/>
    </location>
</feature>
<keyword evidence="3 8" id="KW-0547">Nucleotide-binding</keyword>
<keyword evidence="2" id="KW-0808">Transferase</keyword>
<sequence length="520" mass="57741">MAHIPSTNHELALFSLVPINDSAKGVLGYFGNRRLLSLLRDPENPVRVRQALNVGFNVDSKTKTRGTLATIGRAGDIIIPDDRISRIQCSFEINVQSQEVMLYDRSTLHTTSVRGPDAHDFSPGLPRKVLVAPGLNTEIWLGEEYSFALHWHKHALDIGAELELFQEDLLQRRTIEAASPARDTVSHHALPDLKPNIRFQRRKALGSGSFGKVYKAANIDTGDLFAVKLVYIPDRARKPRNYAQVMREVETLARSSHPNIVDYLFAQRNDNYLEICMGLYQGSVEALVARNLFEGDVDLTLNLLHQMLMALDYLAVNGIVHRDIKPANILFTVHPSSCDHTFVLSDFGLCNFVAEAVTYAGTPLFMAPELSRDPQNGQTPKMDIWSLAITIAYAANLAGFRKKQPQNEKDVIEAVQRATNEPNFRGLRPMVILAPTQRASAAYMLDVLFEGKGRAVQQDAEASASRARSKAKPPSQPARFPTLGAPKRHPASRARPKRDAKRPVSSGDDGTAARRPRLGY</sequence>
<evidence type="ECO:0000313" key="11">
    <source>
        <dbReference type="EMBL" id="KAL1622278.1"/>
    </source>
</evidence>
<dbReference type="InterPro" id="IPR008984">
    <property type="entry name" value="SMAD_FHA_dom_sf"/>
</dbReference>
<dbReference type="InterPro" id="IPR011009">
    <property type="entry name" value="Kinase-like_dom_sf"/>
</dbReference>
<dbReference type="EC" id="2.7.11.24" evidence="1"/>
<dbReference type="SMART" id="SM00220">
    <property type="entry name" value="S_TKc"/>
    <property type="match status" value="1"/>
</dbReference>
<dbReference type="Pfam" id="PF00069">
    <property type="entry name" value="Pkinase"/>
    <property type="match status" value="1"/>
</dbReference>
<evidence type="ECO:0000313" key="12">
    <source>
        <dbReference type="Proteomes" id="UP001521116"/>
    </source>
</evidence>
<dbReference type="PANTHER" id="PTHR48016">
    <property type="entry name" value="MAP KINASE KINASE KINASE SSK2-RELATED-RELATED"/>
    <property type="match status" value="1"/>
</dbReference>
<proteinExistence type="predicted"/>
<dbReference type="Proteomes" id="UP001521116">
    <property type="component" value="Unassembled WGS sequence"/>
</dbReference>
<feature type="compositionally biased region" description="Basic residues" evidence="9">
    <location>
        <begin position="486"/>
        <end position="500"/>
    </location>
</feature>
<evidence type="ECO:0000256" key="6">
    <source>
        <dbReference type="ARBA" id="ARBA00047919"/>
    </source>
</evidence>
<organism evidence="11 12">
    <name type="scientific">Neofusicoccum ribis</name>
    <dbReference type="NCBI Taxonomy" id="45134"/>
    <lineage>
        <taxon>Eukaryota</taxon>
        <taxon>Fungi</taxon>
        <taxon>Dikarya</taxon>
        <taxon>Ascomycota</taxon>
        <taxon>Pezizomycotina</taxon>
        <taxon>Dothideomycetes</taxon>
        <taxon>Dothideomycetes incertae sedis</taxon>
        <taxon>Botryosphaeriales</taxon>
        <taxon>Botryosphaeriaceae</taxon>
        <taxon>Neofusicoccum</taxon>
    </lineage>
</organism>
<reference evidence="11 12" key="1">
    <citation type="submission" date="2024-02" db="EMBL/GenBank/DDBJ databases">
        <title>De novo assembly and annotation of 12 fungi associated with fruit tree decline syndrome in Ontario, Canada.</title>
        <authorList>
            <person name="Sulman M."/>
            <person name="Ellouze W."/>
            <person name="Ilyukhin E."/>
        </authorList>
    </citation>
    <scope>NUCLEOTIDE SEQUENCE [LARGE SCALE GENOMIC DNA]</scope>
    <source>
        <strain evidence="11 12">M1-105</strain>
    </source>
</reference>
<dbReference type="Gene3D" id="1.10.510.10">
    <property type="entry name" value="Transferase(Phosphotransferase) domain 1"/>
    <property type="match status" value="1"/>
</dbReference>
<dbReference type="PROSITE" id="PS00108">
    <property type="entry name" value="PROTEIN_KINASE_ST"/>
    <property type="match status" value="1"/>
</dbReference>
<dbReference type="InterPro" id="IPR017441">
    <property type="entry name" value="Protein_kinase_ATP_BS"/>
</dbReference>
<dbReference type="PANTHER" id="PTHR48016:SF56">
    <property type="entry name" value="MAPKK KINASE"/>
    <property type="match status" value="1"/>
</dbReference>
<evidence type="ECO:0000256" key="5">
    <source>
        <dbReference type="ARBA" id="ARBA00022840"/>
    </source>
</evidence>
<dbReference type="CDD" id="cd00060">
    <property type="entry name" value="FHA"/>
    <property type="match status" value="1"/>
</dbReference>
<dbReference type="InterPro" id="IPR000719">
    <property type="entry name" value="Prot_kinase_dom"/>
</dbReference>
<keyword evidence="5 8" id="KW-0067">ATP-binding</keyword>
<gene>
    <name evidence="11" type="ORF">SLS56_008811</name>
</gene>
<comment type="catalytic activity">
    <reaction evidence="7">
        <text>L-seryl-[protein] + ATP = O-phospho-L-seryl-[protein] + ADP + H(+)</text>
        <dbReference type="Rhea" id="RHEA:17989"/>
        <dbReference type="Rhea" id="RHEA-COMP:9863"/>
        <dbReference type="Rhea" id="RHEA-COMP:11604"/>
        <dbReference type="ChEBI" id="CHEBI:15378"/>
        <dbReference type="ChEBI" id="CHEBI:29999"/>
        <dbReference type="ChEBI" id="CHEBI:30616"/>
        <dbReference type="ChEBI" id="CHEBI:83421"/>
        <dbReference type="ChEBI" id="CHEBI:456216"/>
        <dbReference type="EC" id="2.7.11.24"/>
    </reaction>
    <physiologicalReaction direction="left-to-right" evidence="7">
        <dbReference type="Rhea" id="RHEA:17990"/>
    </physiologicalReaction>
</comment>
<comment type="catalytic activity">
    <reaction evidence="6">
        <text>L-threonyl-[protein] + ATP = O-phospho-L-threonyl-[protein] + ADP + H(+)</text>
        <dbReference type="Rhea" id="RHEA:46608"/>
        <dbReference type="Rhea" id="RHEA-COMP:11060"/>
        <dbReference type="Rhea" id="RHEA-COMP:11605"/>
        <dbReference type="ChEBI" id="CHEBI:15378"/>
        <dbReference type="ChEBI" id="CHEBI:30013"/>
        <dbReference type="ChEBI" id="CHEBI:30616"/>
        <dbReference type="ChEBI" id="CHEBI:61977"/>
        <dbReference type="ChEBI" id="CHEBI:456216"/>
        <dbReference type="EC" id="2.7.11.24"/>
    </reaction>
    <physiologicalReaction direction="left-to-right" evidence="6">
        <dbReference type="Rhea" id="RHEA:46609"/>
    </physiologicalReaction>
</comment>
<keyword evidence="12" id="KW-1185">Reference proteome</keyword>
<evidence type="ECO:0000256" key="4">
    <source>
        <dbReference type="ARBA" id="ARBA00022777"/>
    </source>
</evidence>
<dbReference type="SUPFAM" id="SSF49879">
    <property type="entry name" value="SMAD/FHA domain"/>
    <property type="match status" value="1"/>
</dbReference>
<evidence type="ECO:0000256" key="8">
    <source>
        <dbReference type="PROSITE-ProRule" id="PRU10141"/>
    </source>
</evidence>
<evidence type="ECO:0000256" key="1">
    <source>
        <dbReference type="ARBA" id="ARBA00012411"/>
    </source>
</evidence>
<accession>A0ABR3SJ17</accession>
<keyword evidence="4" id="KW-0418">Kinase</keyword>
<dbReference type="PROSITE" id="PS00107">
    <property type="entry name" value="PROTEIN_KINASE_ATP"/>
    <property type="match status" value="1"/>
</dbReference>
<feature type="region of interest" description="Disordered" evidence="9">
    <location>
        <begin position="459"/>
        <end position="520"/>
    </location>
</feature>
<dbReference type="InterPro" id="IPR008271">
    <property type="entry name" value="Ser/Thr_kinase_AS"/>
</dbReference>
<dbReference type="InterPro" id="IPR050538">
    <property type="entry name" value="MAP_kinase_kinase_kinase"/>
</dbReference>
<comment type="caution">
    <text evidence="11">The sequence shown here is derived from an EMBL/GenBank/DDBJ whole genome shotgun (WGS) entry which is preliminary data.</text>
</comment>
<evidence type="ECO:0000256" key="3">
    <source>
        <dbReference type="ARBA" id="ARBA00022741"/>
    </source>
</evidence>
<name>A0ABR3SJ17_9PEZI</name>
<evidence type="ECO:0000259" key="10">
    <source>
        <dbReference type="PROSITE" id="PS50011"/>
    </source>
</evidence>
<feature type="binding site" evidence="8">
    <location>
        <position position="238"/>
    </location>
    <ligand>
        <name>ATP</name>
        <dbReference type="ChEBI" id="CHEBI:30616"/>
    </ligand>
</feature>
<dbReference type="SUPFAM" id="SSF56112">
    <property type="entry name" value="Protein kinase-like (PK-like)"/>
    <property type="match status" value="1"/>
</dbReference>